<name>A0A9P6YCS9_RHIOR</name>
<comment type="caution">
    <text evidence="1">The sequence shown here is derived from an EMBL/GenBank/DDBJ whole genome shotgun (WGS) entry which is preliminary data.</text>
</comment>
<dbReference type="Gene3D" id="3.10.10.10">
    <property type="entry name" value="HIV Type 1 Reverse Transcriptase, subunit A, domain 1"/>
    <property type="match status" value="1"/>
</dbReference>
<organism evidence="1 2">
    <name type="scientific">Rhizopus oryzae</name>
    <name type="common">Mucormycosis agent</name>
    <name type="synonym">Rhizopus arrhizus var. delemar</name>
    <dbReference type="NCBI Taxonomy" id="64495"/>
    <lineage>
        <taxon>Eukaryota</taxon>
        <taxon>Fungi</taxon>
        <taxon>Fungi incertae sedis</taxon>
        <taxon>Mucoromycota</taxon>
        <taxon>Mucoromycotina</taxon>
        <taxon>Mucoromycetes</taxon>
        <taxon>Mucorales</taxon>
        <taxon>Mucorineae</taxon>
        <taxon>Rhizopodaceae</taxon>
        <taxon>Rhizopus</taxon>
    </lineage>
</organism>
<dbReference type="InterPro" id="IPR043502">
    <property type="entry name" value="DNA/RNA_pol_sf"/>
</dbReference>
<dbReference type="Proteomes" id="UP000717996">
    <property type="component" value="Unassembled WGS sequence"/>
</dbReference>
<dbReference type="OrthoDB" id="2283913at2759"/>
<protein>
    <submittedName>
        <fullName evidence="1">Uncharacterized protein</fullName>
    </submittedName>
</protein>
<dbReference type="AlphaFoldDB" id="A0A9P6YCS9"/>
<proteinExistence type="predicted"/>
<dbReference type="SUPFAM" id="SSF56672">
    <property type="entry name" value="DNA/RNA polymerases"/>
    <property type="match status" value="1"/>
</dbReference>
<evidence type="ECO:0000313" key="1">
    <source>
        <dbReference type="EMBL" id="KAG1544544.1"/>
    </source>
</evidence>
<reference evidence="1" key="1">
    <citation type="journal article" date="2020" name="Microb. Genom.">
        <title>Genetic diversity of clinical and environmental Mucorales isolates obtained from an investigation of mucormycosis cases among solid organ transplant recipients.</title>
        <authorList>
            <person name="Nguyen M.H."/>
            <person name="Kaul D."/>
            <person name="Muto C."/>
            <person name="Cheng S.J."/>
            <person name="Richter R.A."/>
            <person name="Bruno V.M."/>
            <person name="Liu G."/>
            <person name="Beyhan S."/>
            <person name="Sundermann A.J."/>
            <person name="Mounaud S."/>
            <person name="Pasculle A.W."/>
            <person name="Nierman W.C."/>
            <person name="Driscoll E."/>
            <person name="Cumbie R."/>
            <person name="Clancy C.J."/>
            <person name="Dupont C.L."/>
        </authorList>
    </citation>
    <scope>NUCLEOTIDE SEQUENCE</scope>
    <source>
        <strain evidence="1">GL16</strain>
    </source>
</reference>
<dbReference type="InterPro" id="IPR043128">
    <property type="entry name" value="Rev_trsase/Diguanyl_cyclase"/>
</dbReference>
<gene>
    <name evidence="1" type="ORF">G6F51_005993</name>
</gene>
<sequence>MNRYQSKQDMSLKRLQYLLSGDFRLLDVLGLEISQDVNNDNVRRYLHMLKDCQTLFLNALAQTNDMRNNVAFQTINPSFSFNASANNHNFIMSPAKFQAALVQQTDTSQAIKNASSFHHSFNRRLAAKNDLLRVQNHVRFPSSTSLTTSTYNSVQQQNQLLDHEVSLLLKKGAMEEVPPTTPGFYSSMFVIPKKNGGSRPVFNLKKLNNYIQAPHFKMETLQEVTKQIKHSNDLTSTYLSDDFLHIPVHPKTR</sequence>
<accession>A0A9P6YCS9</accession>
<dbReference type="Gene3D" id="3.30.70.270">
    <property type="match status" value="1"/>
</dbReference>
<dbReference type="EMBL" id="JAANIT010000781">
    <property type="protein sequence ID" value="KAG1544544.1"/>
    <property type="molecule type" value="Genomic_DNA"/>
</dbReference>
<evidence type="ECO:0000313" key="2">
    <source>
        <dbReference type="Proteomes" id="UP000717996"/>
    </source>
</evidence>